<keyword evidence="12 19" id="KW-0675">Receptor</keyword>
<evidence type="ECO:0000256" key="14">
    <source>
        <dbReference type="ARBA" id="ARBA00047899"/>
    </source>
</evidence>
<keyword evidence="7" id="KW-0547">Nucleotide-binding</keyword>
<evidence type="ECO:0000256" key="5">
    <source>
        <dbReference type="ARBA" id="ARBA00022692"/>
    </source>
</evidence>
<evidence type="ECO:0000256" key="2">
    <source>
        <dbReference type="ARBA" id="ARBA00012513"/>
    </source>
</evidence>
<keyword evidence="4" id="KW-0808">Transferase</keyword>
<sequence>MADIFLLKGLLLDFVFLICQGGWKVFSLKNMALFPKKALKYGSTMIDGLLLTVGLAQNGSLPCPLTFAILQPILPTTWSQLNTTLGCMAVRQGLRFVLSDYLRRTGSFVPPLNSSESCWQSYQSLIPNFNIRSSCGFGTAWISQGCMDITTKADFEALIPNATLTDVVSNCNQSLRGTACASCTSSLADLLALYLTNSSIASISDCVAYPSIYVGASAIYFGATDTAICLFSLDIPVPDTSNGEGKKQGVNLGVLISVAVVGLAVFIGGPWFVYRKYRDSRKKRRDRIGNLETDSGLDSISETIDFVRFTFDEIKKATENFSTDNIIGKEAMAMCTKAFKRFKNCSAAGDAEFAHEVKVIASIRHVNLVALRGYCTATTPLEGHQRIIVCDLMKNGSLHDHLFGSTEGRLTWPVRQKIALGTARGLAYLHYGAQPAIIHRDIKASNILLDDMFEAKVADFGLAKFALEGMTHLSTRVAGTMGYIAPEYALYGQLTDRSDVYSFGVVLLELLSGKKAFTKSDENQPSVLADWVWSLVKNEKALDIIESGMPELGSPEVMEKYVLIAVLCSHPELQCRPSMDQVVKMLETDISVPSIPDRSIPVVTIDEIDRSIRNRDSGCEKGRTTSGSKLEVPHKLNSK</sequence>
<feature type="region of interest" description="Disordered" evidence="16">
    <location>
        <begin position="614"/>
        <end position="639"/>
    </location>
</feature>
<dbReference type="PROSITE" id="PS50011">
    <property type="entry name" value="PROTEIN_KINASE_DOM"/>
    <property type="match status" value="1"/>
</dbReference>
<dbReference type="SMART" id="SM00220">
    <property type="entry name" value="S_TKc"/>
    <property type="match status" value="1"/>
</dbReference>
<evidence type="ECO:0000256" key="6">
    <source>
        <dbReference type="ARBA" id="ARBA00022729"/>
    </source>
</evidence>
<feature type="compositionally biased region" description="Basic and acidic residues" evidence="16">
    <location>
        <begin position="614"/>
        <end position="623"/>
    </location>
</feature>
<evidence type="ECO:0000256" key="13">
    <source>
        <dbReference type="ARBA" id="ARBA00023180"/>
    </source>
</evidence>
<evidence type="ECO:0000259" key="18">
    <source>
        <dbReference type="PROSITE" id="PS50011"/>
    </source>
</evidence>
<dbReference type="PANTHER" id="PTHR47989:SF62">
    <property type="entry name" value="OS05G0423500 PROTEIN"/>
    <property type="match status" value="1"/>
</dbReference>
<dbReference type="FunFam" id="1.10.510.10:FF:000287">
    <property type="entry name" value="probable LRR receptor-like serine/threonine-protein kinase RKF3"/>
    <property type="match status" value="1"/>
</dbReference>
<comment type="caution">
    <text evidence="19">The sequence shown here is derived from an EMBL/GenBank/DDBJ whole genome shotgun (WGS) entry which is preliminary data.</text>
</comment>
<keyword evidence="6" id="KW-0732">Signal</keyword>
<dbReference type="GO" id="GO:0005524">
    <property type="term" value="F:ATP binding"/>
    <property type="evidence" value="ECO:0007669"/>
    <property type="project" value="UniProtKB-KW"/>
</dbReference>
<dbReference type="GO" id="GO:0016020">
    <property type="term" value="C:membrane"/>
    <property type="evidence" value="ECO:0007669"/>
    <property type="project" value="UniProtKB-SubCell"/>
</dbReference>
<comment type="catalytic activity">
    <reaction evidence="15">
        <text>L-seryl-[protein] + ATP = O-phospho-L-seryl-[protein] + ADP + H(+)</text>
        <dbReference type="Rhea" id="RHEA:17989"/>
        <dbReference type="Rhea" id="RHEA-COMP:9863"/>
        <dbReference type="Rhea" id="RHEA-COMP:11604"/>
        <dbReference type="ChEBI" id="CHEBI:15378"/>
        <dbReference type="ChEBI" id="CHEBI:29999"/>
        <dbReference type="ChEBI" id="CHEBI:30616"/>
        <dbReference type="ChEBI" id="CHEBI:83421"/>
        <dbReference type="ChEBI" id="CHEBI:456216"/>
        <dbReference type="EC" id="2.7.11.1"/>
    </reaction>
</comment>
<keyword evidence="8 19" id="KW-0418">Kinase</keyword>
<evidence type="ECO:0000256" key="10">
    <source>
        <dbReference type="ARBA" id="ARBA00022989"/>
    </source>
</evidence>
<evidence type="ECO:0000256" key="9">
    <source>
        <dbReference type="ARBA" id="ARBA00022840"/>
    </source>
</evidence>
<keyword evidence="13" id="KW-0325">Glycoprotein</keyword>
<reference evidence="20" key="1">
    <citation type="journal article" date="2019" name="Plant Biotechnol. J.">
        <title>Genome sequencing of the Australian wild diploid species Gossypium australe highlights disease resistance and delayed gland morphogenesis.</title>
        <authorList>
            <person name="Cai Y."/>
            <person name="Cai X."/>
            <person name="Wang Q."/>
            <person name="Wang P."/>
            <person name="Zhang Y."/>
            <person name="Cai C."/>
            <person name="Xu Y."/>
            <person name="Wang K."/>
            <person name="Zhou Z."/>
            <person name="Wang C."/>
            <person name="Geng S."/>
            <person name="Li B."/>
            <person name="Dong Q."/>
            <person name="Hou Y."/>
            <person name="Wang H."/>
            <person name="Ai P."/>
            <person name="Liu Z."/>
            <person name="Yi F."/>
            <person name="Sun M."/>
            <person name="An G."/>
            <person name="Cheng J."/>
            <person name="Zhang Y."/>
            <person name="Shi Q."/>
            <person name="Xie Y."/>
            <person name="Shi X."/>
            <person name="Chang Y."/>
            <person name="Huang F."/>
            <person name="Chen Y."/>
            <person name="Hong S."/>
            <person name="Mi L."/>
            <person name="Sun Q."/>
            <person name="Zhang L."/>
            <person name="Zhou B."/>
            <person name="Peng R."/>
            <person name="Zhang X."/>
            <person name="Liu F."/>
        </authorList>
    </citation>
    <scope>NUCLEOTIDE SEQUENCE [LARGE SCALE GENOMIC DNA]</scope>
    <source>
        <strain evidence="20">cv. PA1801</strain>
    </source>
</reference>
<comment type="subcellular location">
    <subcellularLocation>
        <location evidence="1">Membrane</location>
        <topology evidence="1">Single-pass type I membrane protein</topology>
    </subcellularLocation>
</comment>
<protein>
    <recommendedName>
        <fullName evidence="2">non-specific serine/threonine protein kinase</fullName>
        <ecNumber evidence="2">2.7.11.1</ecNumber>
    </recommendedName>
</protein>
<dbReference type="PANTHER" id="PTHR47989">
    <property type="entry name" value="OS01G0750732 PROTEIN"/>
    <property type="match status" value="1"/>
</dbReference>
<dbReference type="InterPro" id="IPR008271">
    <property type="entry name" value="Ser/Thr_kinase_AS"/>
</dbReference>
<dbReference type="Proteomes" id="UP000325315">
    <property type="component" value="Unassembled WGS sequence"/>
</dbReference>
<dbReference type="InterPro" id="IPR043891">
    <property type="entry name" value="SPARK"/>
</dbReference>
<gene>
    <name evidence="19" type="ORF">EPI10_017412</name>
</gene>
<evidence type="ECO:0000256" key="4">
    <source>
        <dbReference type="ARBA" id="ARBA00022679"/>
    </source>
</evidence>
<dbReference type="AlphaFoldDB" id="A0A5B6VRQ9"/>
<organism evidence="19 20">
    <name type="scientific">Gossypium australe</name>
    <dbReference type="NCBI Taxonomy" id="47621"/>
    <lineage>
        <taxon>Eukaryota</taxon>
        <taxon>Viridiplantae</taxon>
        <taxon>Streptophyta</taxon>
        <taxon>Embryophyta</taxon>
        <taxon>Tracheophyta</taxon>
        <taxon>Spermatophyta</taxon>
        <taxon>Magnoliopsida</taxon>
        <taxon>eudicotyledons</taxon>
        <taxon>Gunneridae</taxon>
        <taxon>Pentapetalae</taxon>
        <taxon>rosids</taxon>
        <taxon>malvids</taxon>
        <taxon>Malvales</taxon>
        <taxon>Malvaceae</taxon>
        <taxon>Malvoideae</taxon>
        <taxon>Gossypium</taxon>
    </lineage>
</organism>
<dbReference type="Gene3D" id="1.10.510.10">
    <property type="entry name" value="Transferase(Phosphotransferase) domain 1"/>
    <property type="match status" value="1"/>
</dbReference>
<evidence type="ECO:0000256" key="16">
    <source>
        <dbReference type="SAM" id="MobiDB-lite"/>
    </source>
</evidence>
<evidence type="ECO:0000256" key="7">
    <source>
        <dbReference type="ARBA" id="ARBA00022741"/>
    </source>
</evidence>
<proteinExistence type="predicted"/>
<dbReference type="SUPFAM" id="SSF56112">
    <property type="entry name" value="Protein kinase-like (PK-like)"/>
    <property type="match status" value="1"/>
</dbReference>
<evidence type="ECO:0000256" key="17">
    <source>
        <dbReference type="SAM" id="Phobius"/>
    </source>
</evidence>
<comment type="catalytic activity">
    <reaction evidence="14">
        <text>L-threonyl-[protein] + ATP = O-phospho-L-threonyl-[protein] + ADP + H(+)</text>
        <dbReference type="Rhea" id="RHEA:46608"/>
        <dbReference type="Rhea" id="RHEA-COMP:11060"/>
        <dbReference type="Rhea" id="RHEA-COMP:11605"/>
        <dbReference type="ChEBI" id="CHEBI:15378"/>
        <dbReference type="ChEBI" id="CHEBI:30013"/>
        <dbReference type="ChEBI" id="CHEBI:30616"/>
        <dbReference type="ChEBI" id="CHEBI:61977"/>
        <dbReference type="ChEBI" id="CHEBI:456216"/>
        <dbReference type="EC" id="2.7.11.1"/>
    </reaction>
</comment>
<feature type="transmembrane region" description="Helical" evidence="17">
    <location>
        <begin position="252"/>
        <end position="274"/>
    </location>
</feature>
<dbReference type="EC" id="2.7.11.1" evidence="2"/>
<evidence type="ECO:0000313" key="20">
    <source>
        <dbReference type="Proteomes" id="UP000325315"/>
    </source>
</evidence>
<dbReference type="InterPro" id="IPR000719">
    <property type="entry name" value="Prot_kinase_dom"/>
</dbReference>
<dbReference type="InterPro" id="IPR011009">
    <property type="entry name" value="Kinase-like_dom_sf"/>
</dbReference>
<dbReference type="Gene3D" id="3.30.200.20">
    <property type="entry name" value="Phosphorylase Kinase, domain 1"/>
    <property type="match status" value="1"/>
</dbReference>
<dbReference type="InterPro" id="IPR001245">
    <property type="entry name" value="Ser-Thr/Tyr_kinase_cat_dom"/>
</dbReference>
<keyword evidence="11 17" id="KW-0472">Membrane</keyword>
<dbReference type="Pfam" id="PF07714">
    <property type="entry name" value="PK_Tyr_Ser-Thr"/>
    <property type="match status" value="1"/>
</dbReference>
<dbReference type="GO" id="GO:0004674">
    <property type="term" value="F:protein serine/threonine kinase activity"/>
    <property type="evidence" value="ECO:0007669"/>
    <property type="project" value="UniProtKB-KW"/>
</dbReference>
<name>A0A5B6VRQ9_9ROSI</name>
<dbReference type="OrthoDB" id="780646at2759"/>
<evidence type="ECO:0000313" key="19">
    <source>
        <dbReference type="EMBL" id="KAA3471840.1"/>
    </source>
</evidence>
<evidence type="ECO:0000256" key="12">
    <source>
        <dbReference type="ARBA" id="ARBA00023170"/>
    </source>
</evidence>
<accession>A0A5B6VRQ9</accession>
<keyword evidence="5 17" id="KW-0812">Transmembrane</keyword>
<evidence type="ECO:0000256" key="11">
    <source>
        <dbReference type="ARBA" id="ARBA00023136"/>
    </source>
</evidence>
<keyword evidence="10 17" id="KW-1133">Transmembrane helix</keyword>
<dbReference type="Pfam" id="PF19160">
    <property type="entry name" value="SPARK"/>
    <property type="match status" value="1"/>
</dbReference>
<keyword evidence="9" id="KW-0067">ATP-binding</keyword>
<evidence type="ECO:0000256" key="15">
    <source>
        <dbReference type="ARBA" id="ARBA00048679"/>
    </source>
</evidence>
<evidence type="ECO:0000256" key="3">
    <source>
        <dbReference type="ARBA" id="ARBA00022527"/>
    </source>
</evidence>
<keyword evidence="3" id="KW-0723">Serine/threonine-protein kinase</keyword>
<keyword evidence="20" id="KW-1185">Reference proteome</keyword>
<feature type="domain" description="Protein kinase" evidence="18">
    <location>
        <begin position="300"/>
        <end position="595"/>
    </location>
</feature>
<dbReference type="EMBL" id="SMMG02000006">
    <property type="protein sequence ID" value="KAA3471840.1"/>
    <property type="molecule type" value="Genomic_DNA"/>
</dbReference>
<dbReference type="PROSITE" id="PS00108">
    <property type="entry name" value="PROTEIN_KINASE_ST"/>
    <property type="match status" value="1"/>
</dbReference>
<evidence type="ECO:0000256" key="8">
    <source>
        <dbReference type="ARBA" id="ARBA00022777"/>
    </source>
</evidence>
<evidence type="ECO:0000256" key="1">
    <source>
        <dbReference type="ARBA" id="ARBA00004479"/>
    </source>
</evidence>